<protein>
    <submittedName>
        <fullName evidence="1">Uncharacterized protein</fullName>
    </submittedName>
</protein>
<evidence type="ECO:0000313" key="2">
    <source>
        <dbReference type="Proteomes" id="UP000663844"/>
    </source>
</evidence>
<proteinExistence type="predicted"/>
<comment type="caution">
    <text evidence="1">The sequence shown here is derived from an EMBL/GenBank/DDBJ whole genome shotgun (WGS) entry which is preliminary data.</text>
</comment>
<evidence type="ECO:0000313" key="1">
    <source>
        <dbReference type="EMBL" id="CAF4451031.1"/>
    </source>
</evidence>
<dbReference type="AlphaFoldDB" id="A0A820SCP5"/>
<name>A0A820SCP5_9BILA</name>
<dbReference type="Proteomes" id="UP000663844">
    <property type="component" value="Unassembled WGS sequence"/>
</dbReference>
<sequence length="82" mass="9025">TPIRQVIQAPQPSYLTQSPSGYTCSLNYQINTNIHINNICTLSSPSSSIFDSTASNSLFTDNVSYSNFIIFILQSPTLFSLT</sequence>
<dbReference type="EMBL" id="CAJOAZ010032920">
    <property type="protein sequence ID" value="CAF4451031.1"/>
    <property type="molecule type" value="Genomic_DNA"/>
</dbReference>
<feature type="non-terminal residue" evidence="1">
    <location>
        <position position="1"/>
    </location>
</feature>
<accession>A0A820SCP5</accession>
<organism evidence="1 2">
    <name type="scientific">Adineta steineri</name>
    <dbReference type="NCBI Taxonomy" id="433720"/>
    <lineage>
        <taxon>Eukaryota</taxon>
        <taxon>Metazoa</taxon>
        <taxon>Spiralia</taxon>
        <taxon>Gnathifera</taxon>
        <taxon>Rotifera</taxon>
        <taxon>Eurotatoria</taxon>
        <taxon>Bdelloidea</taxon>
        <taxon>Adinetida</taxon>
        <taxon>Adinetidae</taxon>
        <taxon>Adineta</taxon>
    </lineage>
</organism>
<gene>
    <name evidence="1" type="ORF">OXD698_LOCUS54396</name>
</gene>
<reference evidence="1" key="1">
    <citation type="submission" date="2021-02" db="EMBL/GenBank/DDBJ databases">
        <authorList>
            <person name="Nowell W R."/>
        </authorList>
    </citation>
    <scope>NUCLEOTIDE SEQUENCE</scope>
</reference>